<dbReference type="Proteomes" id="UP000784294">
    <property type="component" value="Unassembled WGS sequence"/>
</dbReference>
<dbReference type="AlphaFoldDB" id="A0A448WPV2"/>
<dbReference type="EMBL" id="CAAALY010030891">
    <property type="protein sequence ID" value="VEL17057.1"/>
    <property type="molecule type" value="Genomic_DNA"/>
</dbReference>
<evidence type="ECO:0000313" key="1">
    <source>
        <dbReference type="EMBL" id="VEL17057.1"/>
    </source>
</evidence>
<name>A0A448WPV2_9PLAT</name>
<accession>A0A448WPV2</accession>
<gene>
    <name evidence="1" type="ORF">PXEA_LOCUS10497</name>
</gene>
<sequence>MNSRLFNKPIVKGCGLTVGPSCAFVSSGVWLLTHPLPAESLEQEKTRILLSLLFGTISVSKTTKHDSCTARYSFKLKWNLWKVIESDIFGITAEAGELSPCASD</sequence>
<keyword evidence="2" id="KW-1185">Reference proteome</keyword>
<comment type="caution">
    <text evidence="1">The sequence shown here is derived from an EMBL/GenBank/DDBJ whole genome shotgun (WGS) entry which is preliminary data.</text>
</comment>
<proteinExistence type="predicted"/>
<protein>
    <submittedName>
        <fullName evidence="1">Uncharacterized protein</fullName>
    </submittedName>
</protein>
<evidence type="ECO:0000313" key="2">
    <source>
        <dbReference type="Proteomes" id="UP000784294"/>
    </source>
</evidence>
<organism evidence="1 2">
    <name type="scientific">Protopolystoma xenopodis</name>
    <dbReference type="NCBI Taxonomy" id="117903"/>
    <lineage>
        <taxon>Eukaryota</taxon>
        <taxon>Metazoa</taxon>
        <taxon>Spiralia</taxon>
        <taxon>Lophotrochozoa</taxon>
        <taxon>Platyhelminthes</taxon>
        <taxon>Monogenea</taxon>
        <taxon>Polyopisthocotylea</taxon>
        <taxon>Polystomatidea</taxon>
        <taxon>Polystomatidae</taxon>
        <taxon>Protopolystoma</taxon>
    </lineage>
</organism>
<reference evidence="1" key="1">
    <citation type="submission" date="2018-11" db="EMBL/GenBank/DDBJ databases">
        <authorList>
            <consortium name="Pathogen Informatics"/>
        </authorList>
    </citation>
    <scope>NUCLEOTIDE SEQUENCE</scope>
</reference>